<feature type="transmembrane region" description="Helical" evidence="1">
    <location>
        <begin position="115"/>
        <end position="134"/>
    </location>
</feature>
<evidence type="ECO:0000313" key="3">
    <source>
        <dbReference type="Proteomes" id="UP001332931"/>
    </source>
</evidence>
<feature type="transmembrane region" description="Helical" evidence="1">
    <location>
        <begin position="6"/>
        <end position="26"/>
    </location>
</feature>
<feature type="transmembrane region" description="Helical" evidence="1">
    <location>
        <begin position="38"/>
        <end position="57"/>
    </location>
</feature>
<keyword evidence="1" id="KW-0812">Transmembrane</keyword>
<dbReference type="Pfam" id="PF06541">
    <property type="entry name" value="ABC_trans_CmpB"/>
    <property type="match status" value="1"/>
</dbReference>
<dbReference type="Proteomes" id="UP001332931">
    <property type="component" value="Unassembled WGS sequence"/>
</dbReference>
<sequence length="278" mass="29920">MTIASTICLFAACSLGGWLWETLFAILRTGRWERRGFLFGPVCPIYGVGVVSIVLALQAAGSLGCELTGWWQVFLVSFAGSMALEYATSWAMERAFHAYWWDYSNVPLNIRGRTCVPAGLLFGGGGLLAVYVLMPAMAQVSASVPEVALEACSYLVVLLMSVDATLTVTVLTDFEERVASADRSFNDRAEAVTERVATTVSNAPGRIRGEVAQTAADASARIVGGGERLERIAADAFVGSMDAVHRSVVGRIRGFRSPERPEVGERLSSILSALKSRR</sequence>
<name>A0ABU7RB71_9ACTN</name>
<comment type="caution">
    <text evidence="2">The sequence shown here is derived from an EMBL/GenBank/DDBJ whole genome shotgun (WGS) entry which is preliminary data.</text>
</comment>
<gene>
    <name evidence="2" type="ORF">VXJ25_07635</name>
</gene>
<reference evidence="2 3" key="1">
    <citation type="submission" date="2024-01" db="EMBL/GenBank/DDBJ databases">
        <title>Description of Olsenella sp. nov., isolated from pig feces.</title>
        <authorList>
            <person name="Chang Y.-H."/>
        </authorList>
    </citation>
    <scope>NUCLEOTIDE SEQUENCE [LARGE SCALE GENOMIC DNA]</scope>
    <source>
        <strain evidence="2 3">YH-ols2223</strain>
    </source>
</reference>
<evidence type="ECO:0000256" key="1">
    <source>
        <dbReference type="SAM" id="Phobius"/>
    </source>
</evidence>
<dbReference type="RefSeq" id="WP_330958614.1">
    <property type="nucleotide sequence ID" value="NZ_JAZGJQ010000009.1"/>
</dbReference>
<organism evidence="2 3">
    <name type="scientific">Olsenella absiana</name>
    <dbReference type="NCBI Taxonomy" id="3115222"/>
    <lineage>
        <taxon>Bacteria</taxon>
        <taxon>Bacillati</taxon>
        <taxon>Actinomycetota</taxon>
        <taxon>Coriobacteriia</taxon>
        <taxon>Coriobacteriales</taxon>
        <taxon>Atopobiaceae</taxon>
        <taxon>Olsenella</taxon>
    </lineage>
</organism>
<proteinExistence type="predicted"/>
<keyword evidence="3" id="KW-1185">Reference proteome</keyword>
<keyword evidence="1" id="KW-1133">Transmembrane helix</keyword>
<evidence type="ECO:0000313" key="2">
    <source>
        <dbReference type="EMBL" id="MEE6147848.1"/>
    </source>
</evidence>
<accession>A0ABU7RB71</accession>
<dbReference type="EMBL" id="JAZGJQ010000009">
    <property type="protein sequence ID" value="MEE6147848.1"/>
    <property type="molecule type" value="Genomic_DNA"/>
</dbReference>
<feature type="transmembrane region" description="Helical" evidence="1">
    <location>
        <begin position="69"/>
        <end position="87"/>
    </location>
</feature>
<protein>
    <submittedName>
        <fullName evidence="2">ABC transporter permease</fullName>
    </submittedName>
</protein>
<dbReference type="InterPro" id="IPR010540">
    <property type="entry name" value="CmpB_TMEM229"/>
</dbReference>
<keyword evidence="1" id="KW-0472">Membrane</keyword>